<keyword evidence="1" id="KW-0540">Nuclease</keyword>
<protein>
    <submittedName>
        <fullName evidence="1">5-methylcytosine-specific restriction endonuclease system specificity protein McrC</fullName>
        <ecNumber evidence="1">3.1.21.-</ecNumber>
    </submittedName>
</protein>
<dbReference type="EMBL" id="JAOSHN010000002">
    <property type="protein sequence ID" value="MCU7378045.1"/>
    <property type="molecule type" value="Genomic_DNA"/>
</dbReference>
<keyword evidence="2" id="KW-1185">Reference proteome</keyword>
<dbReference type="GO" id="GO:0009307">
    <property type="term" value="P:DNA restriction-modification system"/>
    <property type="evidence" value="ECO:0007669"/>
    <property type="project" value="InterPro"/>
</dbReference>
<keyword evidence="1" id="KW-0378">Hydrolase</keyword>
<evidence type="ECO:0000313" key="1">
    <source>
        <dbReference type="EMBL" id="MCU7378045.1"/>
    </source>
</evidence>
<dbReference type="GO" id="GO:0016787">
    <property type="term" value="F:hydrolase activity"/>
    <property type="evidence" value="ECO:0007669"/>
    <property type="project" value="UniProtKB-KW"/>
</dbReference>
<dbReference type="InterPro" id="IPR014407">
    <property type="entry name" value="McrC_bac"/>
</dbReference>
<dbReference type="EC" id="3.1.21.-" evidence="1"/>
<reference evidence="1" key="1">
    <citation type="submission" date="2022-09" db="EMBL/GenBank/DDBJ databases">
        <title>Culturomic study of gut microbiota in children with autism spectrum disorder.</title>
        <authorList>
            <person name="Efimov B.A."/>
            <person name="Chaplin A.V."/>
            <person name="Sokolova S.R."/>
            <person name="Pikina A.P."/>
            <person name="Korzhanova M."/>
            <person name="Belova V."/>
            <person name="Korostin D."/>
        </authorList>
    </citation>
    <scope>NUCLEOTIDE SEQUENCE</scope>
    <source>
        <strain evidence="1">ASD5510</strain>
    </source>
</reference>
<dbReference type="NCBIfam" id="NF007277">
    <property type="entry name" value="PRK09736.1"/>
    <property type="match status" value="1"/>
</dbReference>
<dbReference type="PANTHER" id="PTHR38733:SF1">
    <property type="entry name" value="TYPE IV METHYL-DIRECTED RESTRICTION ENZYME ECOKMCRBC"/>
    <property type="match status" value="1"/>
</dbReference>
<dbReference type="InterPro" id="IPR019292">
    <property type="entry name" value="McrC"/>
</dbReference>
<accession>A0A9J6QQ99</accession>
<dbReference type="AlphaFoldDB" id="A0A9J6QQ99"/>
<dbReference type="PANTHER" id="PTHR38733">
    <property type="entry name" value="PROTEIN MCRC"/>
    <property type="match status" value="1"/>
</dbReference>
<name>A0A9J6QQ99_9FIRM</name>
<gene>
    <name evidence="1" type="primary">mcrC</name>
    <name evidence="1" type="ORF">OBO34_06725</name>
</gene>
<sequence>MTGDKSILIKNIYYMLTYAFQILRHDNYDEIATEDFDNVYDMFAAILGKGVSKQLKQGLYKEYVLYEDDLSTLRGHLDFQSTIKNKLAKKQKLYCHFDDLSVDNLYNRILKTTMWFLIRNSDVKPERKALLKKNLLYFDEVDSIEKSEIKWDTIRFQKNNQNYRMLLNVCNLVLEGLIISTEKDEIKWANFIDEQRMCRLYEKFILEYYRYHHPYLHPNADQILWDLDDGIADFLPIMQTDITLKKADRALIIDAKYYSHTMQIQYDTYTIHSNNLYQIFTYVKNLDKDDTGNVAGLLLYAKTTDKMQPDHTYQMGGNTIGVKTLDLNCDFVEIKKQLDNIACQHFGVLESA</sequence>
<dbReference type="Pfam" id="PF10117">
    <property type="entry name" value="McrBC"/>
    <property type="match status" value="1"/>
</dbReference>
<dbReference type="GO" id="GO:0004519">
    <property type="term" value="F:endonuclease activity"/>
    <property type="evidence" value="ECO:0007669"/>
    <property type="project" value="UniProtKB-KW"/>
</dbReference>
<evidence type="ECO:0000313" key="2">
    <source>
        <dbReference type="Proteomes" id="UP001065549"/>
    </source>
</evidence>
<dbReference type="PIRSF" id="PIRSF003109">
    <property type="entry name" value="McrC"/>
    <property type="match status" value="1"/>
</dbReference>
<dbReference type="Proteomes" id="UP001065549">
    <property type="component" value="Unassembled WGS sequence"/>
</dbReference>
<proteinExistence type="predicted"/>
<comment type="caution">
    <text evidence="1">The sequence shown here is derived from an EMBL/GenBank/DDBJ whole genome shotgun (WGS) entry which is preliminary data.</text>
</comment>
<organism evidence="1 2">
    <name type="scientific">Hominibacterium faecale</name>
    <dbReference type="NCBI Taxonomy" id="2839743"/>
    <lineage>
        <taxon>Bacteria</taxon>
        <taxon>Bacillati</taxon>
        <taxon>Bacillota</taxon>
        <taxon>Clostridia</taxon>
        <taxon>Peptostreptococcales</taxon>
        <taxon>Anaerovoracaceae</taxon>
        <taxon>Hominibacterium</taxon>
    </lineage>
</organism>
<keyword evidence="1" id="KW-0255">Endonuclease</keyword>
<dbReference type="RefSeq" id="WP_253019725.1">
    <property type="nucleotide sequence ID" value="NZ_JAOSHN010000002.1"/>
</dbReference>